<organism evidence="3 4">
    <name type="scientific">Dothistroma septosporum (strain NZE10 / CBS 128990)</name>
    <name type="common">Red band needle blight fungus</name>
    <name type="synonym">Mycosphaerella pini</name>
    <dbReference type="NCBI Taxonomy" id="675120"/>
    <lineage>
        <taxon>Eukaryota</taxon>
        <taxon>Fungi</taxon>
        <taxon>Dikarya</taxon>
        <taxon>Ascomycota</taxon>
        <taxon>Pezizomycotina</taxon>
        <taxon>Dothideomycetes</taxon>
        <taxon>Dothideomycetidae</taxon>
        <taxon>Mycosphaerellales</taxon>
        <taxon>Mycosphaerellaceae</taxon>
        <taxon>Dothistroma</taxon>
    </lineage>
</organism>
<reference evidence="4" key="1">
    <citation type="journal article" date="2012" name="PLoS Genet.">
        <title>The genomes of the fungal plant pathogens Cladosporium fulvum and Dothistroma septosporum reveal adaptation to different hosts and lifestyles but also signatures of common ancestry.</title>
        <authorList>
            <person name="de Wit P.J.G.M."/>
            <person name="van der Burgt A."/>
            <person name="Oekmen B."/>
            <person name="Stergiopoulos I."/>
            <person name="Abd-Elsalam K.A."/>
            <person name="Aerts A.L."/>
            <person name="Bahkali A.H."/>
            <person name="Beenen H.G."/>
            <person name="Chettri P."/>
            <person name="Cox M.P."/>
            <person name="Datema E."/>
            <person name="de Vries R.P."/>
            <person name="Dhillon B."/>
            <person name="Ganley A.R."/>
            <person name="Griffiths S.A."/>
            <person name="Guo Y."/>
            <person name="Hamelin R.C."/>
            <person name="Henrissat B."/>
            <person name="Kabir M.S."/>
            <person name="Jashni M.K."/>
            <person name="Kema G."/>
            <person name="Klaubauf S."/>
            <person name="Lapidus A."/>
            <person name="Levasseur A."/>
            <person name="Lindquist E."/>
            <person name="Mehrabi R."/>
            <person name="Ohm R.A."/>
            <person name="Owen T.J."/>
            <person name="Salamov A."/>
            <person name="Schwelm A."/>
            <person name="Schijlen E."/>
            <person name="Sun H."/>
            <person name="van den Burg H.A."/>
            <person name="van Ham R.C.H.J."/>
            <person name="Zhang S."/>
            <person name="Goodwin S.B."/>
            <person name="Grigoriev I.V."/>
            <person name="Collemare J."/>
            <person name="Bradshaw R.E."/>
        </authorList>
    </citation>
    <scope>NUCLEOTIDE SEQUENCE [LARGE SCALE GENOMIC DNA]</scope>
    <source>
        <strain evidence="4">NZE10 / CBS 128990</strain>
    </source>
</reference>
<evidence type="ECO:0000256" key="1">
    <source>
        <dbReference type="SAM" id="Coils"/>
    </source>
</evidence>
<accession>N1PHK0</accession>
<feature type="coiled-coil region" evidence="1">
    <location>
        <begin position="75"/>
        <end position="109"/>
    </location>
</feature>
<protein>
    <submittedName>
        <fullName evidence="3">Uncharacterized protein</fullName>
    </submittedName>
</protein>
<dbReference type="HOGENOM" id="CLU_2121023_0_0_1"/>
<evidence type="ECO:0000313" key="3">
    <source>
        <dbReference type="EMBL" id="EME41847.1"/>
    </source>
</evidence>
<sequence length="114" mass="12831">MTTHESIEAKERRLTDLESQLAATAKAQEDQAAKLSAQQNARESKERELKLRKEAVLSQEKAALVREEKANEASIGRLQSLIDTLNAQVEVLEKEKVQLHRRNDEIDVQLGDGL</sequence>
<dbReference type="EMBL" id="KB446542">
    <property type="protein sequence ID" value="EME41847.1"/>
    <property type="molecule type" value="Genomic_DNA"/>
</dbReference>
<feature type="region of interest" description="Disordered" evidence="2">
    <location>
        <begin position="22"/>
        <end position="49"/>
    </location>
</feature>
<keyword evidence="4" id="KW-1185">Reference proteome</keyword>
<proteinExistence type="predicted"/>
<gene>
    <name evidence="3" type="ORF">DOTSEDRAFT_26964</name>
</gene>
<keyword evidence="1" id="KW-0175">Coiled coil</keyword>
<dbReference type="Proteomes" id="UP000016933">
    <property type="component" value="Unassembled WGS sequence"/>
</dbReference>
<reference evidence="3 4" key="2">
    <citation type="journal article" date="2012" name="PLoS Pathog.">
        <title>Diverse lifestyles and strategies of plant pathogenesis encoded in the genomes of eighteen Dothideomycetes fungi.</title>
        <authorList>
            <person name="Ohm R.A."/>
            <person name="Feau N."/>
            <person name="Henrissat B."/>
            <person name="Schoch C.L."/>
            <person name="Horwitz B.A."/>
            <person name="Barry K.W."/>
            <person name="Condon B.J."/>
            <person name="Copeland A.C."/>
            <person name="Dhillon B."/>
            <person name="Glaser F."/>
            <person name="Hesse C.N."/>
            <person name="Kosti I."/>
            <person name="LaButti K."/>
            <person name="Lindquist E.A."/>
            <person name="Lucas S."/>
            <person name="Salamov A.A."/>
            <person name="Bradshaw R.E."/>
            <person name="Ciuffetti L."/>
            <person name="Hamelin R.C."/>
            <person name="Kema G.H.J."/>
            <person name="Lawrence C."/>
            <person name="Scott J.A."/>
            <person name="Spatafora J.W."/>
            <person name="Turgeon B.G."/>
            <person name="de Wit P.J.G.M."/>
            <person name="Zhong S."/>
            <person name="Goodwin S.B."/>
            <person name="Grigoriev I.V."/>
        </authorList>
    </citation>
    <scope>NUCLEOTIDE SEQUENCE [LARGE SCALE GENOMIC DNA]</scope>
    <source>
        <strain evidence="4">NZE10 / CBS 128990</strain>
    </source>
</reference>
<name>N1PHK0_DOTSN</name>
<evidence type="ECO:0000256" key="2">
    <source>
        <dbReference type="SAM" id="MobiDB-lite"/>
    </source>
</evidence>
<evidence type="ECO:0000313" key="4">
    <source>
        <dbReference type="Proteomes" id="UP000016933"/>
    </source>
</evidence>
<dbReference type="AlphaFoldDB" id="N1PHK0"/>